<evidence type="ECO:0000256" key="1">
    <source>
        <dbReference type="ARBA" id="ARBA00007847"/>
    </source>
</evidence>
<comment type="similarity">
    <text evidence="1">Belongs to the aspartate/glutamate racemases family.</text>
</comment>
<evidence type="ECO:0000313" key="4">
    <source>
        <dbReference type="Proteomes" id="UP000198870"/>
    </source>
</evidence>
<protein>
    <submittedName>
        <fullName evidence="3">Aspartate racemase</fullName>
    </submittedName>
</protein>
<dbReference type="SUPFAM" id="SSF53681">
    <property type="entry name" value="Aspartate/glutamate racemase"/>
    <property type="match status" value="2"/>
</dbReference>
<dbReference type="RefSeq" id="WP_175469807.1">
    <property type="nucleotide sequence ID" value="NZ_FMUX01000010.1"/>
</dbReference>
<keyword evidence="4" id="KW-1185">Reference proteome</keyword>
<dbReference type="NCBIfam" id="TIGR00035">
    <property type="entry name" value="asp_race"/>
    <property type="match status" value="1"/>
</dbReference>
<dbReference type="AlphaFoldDB" id="A0A1G5GD00"/>
<accession>A0A1G5GD00</accession>
<dbReference type="PANTHER" id="PTHR21198:SF7">
    <property type="entry name" value="ASPARTATE-GLUTAMATE RACEMASE FAMILY"/>
    <property type="match status" value="1"/>
</dbReference>
<dbReference type="InterPro" id="IPR015942">
    <property type="entry name" value="Asp/Glu/hydantoin_racemase"/>
</dbReference>
<evidence type="ECO:0000256" key="2">
    <source>
        <dbReference type="ARBA" id="ARBA00023235"/>
    </source>
</evidence>
<dbReference type="PANTHER" id="PTHR21198">
    <property type="entry name" value="GLUTAMATE RACEMASE"/>
    <property type="match status" value="1"/>
</dbReference>
<gene>
    <name evidence="3" type="ORF">SAMN05216233_11087</name>
</gene>
<proteinExistence type="inferred from homology"/>
<dbReference type="EMBL" id="FMUX01000010">
    <property type="protein sequence ID" value="SCY49394.1"/>
    <property type="molecule type" value="Genomic_DNA"/>
</dbReference>
<dbReference type="Pfam" id="PF01177">
    <property type="entry name" value="Asp_Glu_race"/>
    <property type="match status" value="1"/>
</dbReference>
<dbReference type="Proteomes" id="UP000198870">
    <property type="component" value="Unassembled WGS sequence"/>
</dbReference>
<keyword evidence="2" id="KW-0413">Isomerase</keyword>
<dbReference type="GO" id="GO:0047661">
    <property type="term" value="F:amino-acid racemase activity"/>
    <property type="evidence" value="ECO:0007669"/>
    <property type="project" value="InterPro"/>
</dbReference>
<name>A0A1G5GD00_9BACT</name>
<dbReference type="STRING" id="419481.SAMN05216233_11087"/>
<dbReference type="Gene3D" id="3.40.50.1860">
    <property type="match status" value="2"/>
</dbReference>
<dbReference type="InterPro" id="IPR004380">
    <property type="entry name" value="Asp_race"/>
</dbReference>
<evidence type="ECO:0000313" key="3">
    <source>
        <dbReference type="EMBL" id="SCY49394.1"/>
    </source>
</evidence>
<organism evidence="3 4">
    <name type="scientific">Desulfoluna spongiiphila</name>
    <dbReference type="NCBI Taxonomy" id="419481"/>
    <lineage>
        <taxon>Bacteria</taxon>
        <taxon>Pseudomonadati</taxon>
        <taxon>Thermodesulfobacteriota</taxon>
        <taxon>Desulfobacteria</taxon>
        <taxon>Desulfobacterales</taxon>
        <taxon>Desulfolunaceae</taxon>
        <taxon>Desulfoluna</taxon>
    </lineage>
</organism>
<reference evidence="3 4" key="1">
    <citation type="submission" date="2016-10" db="EMBL/GenBank/DDBJ databases">
        <authorList>
            <person name="de Groot N.N."/>
        </authorList>
    </citation>
    <scope>NUCLEOTIDE SEQUENCE [LARGE SCALE GENOMIC DNA]</scope>
    <source>
        <strain evidence="3 4">AA1</strain>
    </source>
</reference>
<dbReference type="InterPro" id="IPR001920">
    <property type="entry name" value="Asp/Glu_race"/>
</dbReference>
<sequence length="252" mass="27322">MKKIGILGGLAWPATVEYYKAICELSQKHHADAGLPGPSPMPEMCIESVNINYSYNRRGTFGDEESWKAYDAYFHAALKRLEDNGVDFAIIASNTPHNRFDAITKGLRIPVLSIFEAVAATCKAHGVSDCLILGTEPTMDSGIFPGYLKRHGVSGFAPPEAALKAKVTGLISELFKGKSDNGSARIDEVVRASCGQTDEKQNVVCLACTELPLAFEGKEQCETFHHNGVFYLNTTMIHANATFRYAVAGEGA</sequence>